<accession>A0A6J4HJK5</accession>
<sequence>MPAFSRAPVMASKPVASTMLSASWWAPSPVRTPVGVIASIGVSRTSTRVTLSRLKVS</sequence>
<evidence type="ECO:0000313" key="1">
    <source>
        <dbReference type="EMBL" id="CAA9225685.1"/>
    </source>
</evidence>
<protein>
    <submittedName>
        <fullName evidence="1">Uncharacterized protein</fullName>
    </submittedName>
</protein>
<gene>
    <name evidence="1" type="ORF">AVDCRST_MAG04-852</name>
</gene>
<organism evidence="1">
    <name type="scientific">uncultured Acetobacteraceae bacterium</name>
    <dbReference type="NCBI Taxonomy" id="169975"/>
    <lineage>
        <taxon>Bacteria</taxon>
        <taxon>Pseudomonadati</taxon>
        <taxon>Pseudomonadota</taxon>
        <taxon>Alphaproteobacteria</taxon>
        <taxon>Acetobacterales</taxon>
        <taxon>Acetobacteraceae</taxon>
        <taxon>environmental samples</taxon>
    </lineage>
</organism>
<dbReference type="AlphaFoldDB" id="A0A6J4HJK5"/>
<dbReference type="EMBL" id="CADCTL010000066">
    <property type="protein sequence ID" value="CAA9225685.1"/>
    <property type="molecule type" value="Genomic_DNA"/>
</dbReference>
<reference evidence="1" key="1">
    <citation type="submission" date="2020-02" db="EMBL/GenBank/DDBJ databases">
        <authorList>
            <person name="Meier V. D."/>
        </authorList>
    </citation>
    <scope>NUCLEOTIDE SEQUENCE</scope>
    <source>
        <strain evidence="1">AVDCRST_MAG04</strain>
    </source>
</reference>
<name>A0A6J4HJK5_9PROT</name>
<proteinExistence type="predicted"/>